<dbReference type="PROSITE" id="PS50041">
    <property type="entry name" value="C_TYPE_LECTIN_2"/>
    <property type="match status" value="1"/>
</dbReference>
<dbReference type="Pfam" id="PF13519">
    <property type="entry name" value="VWA_2"/>
    <property type="match status" value="1"/>
</dbReference>
<dbReference type="SMART" id="SM00034">
    <property type="entry name" value="CLECT"/>
    <property type="match status" value="1"/>
</dbReference>
<dbReference type="GO" id="GO:0016020">
    <property type="term" value="C:membrane"/>
    <property type="evidence" value="ECO:0007669"/>
    <property type="project" value="UniProtKB-SubCell"/>
</dbReference>
<dbReference type="InterPro" id="IPR016186">
    <property type="entry name" value="C-type_lectin-like/link_sf"/>
</dbReference>
<dbReference type="EnsemblMetazoa" id="PPA41745.1">
    <property type="protein sequence ID" value="PPA41745.1"/>
    <property type="gene ID" value="WBGene00280114"/>
</dbReference>
<name>A0A2A6CKZ1_PRIPA</name>
<dbReference type="Gene3D" id="3.40.50.410">
    <property type="entry name" value="von Willebrand factor, type A domain"/>
    <property type="match status" value="1"/>
</dbReference>
<reference evidence="6" key="2">
    <citation type="submission" date="2022-06" db="UniProtKB">
        <authorList>
            <consortium name="EnsemblMetazoa"/>
        </authorList>
    </citation>
    <scope>IDENTIFICATION</scope>
    <source>
        <strain evidence="6">PS312</strain>
    </source>
</reference>
<comment type="similarity">
    <text evidence="2">Belongs to the glycosyltransferase 92 family.</text>
</comment>
<dbReference type="GO" id="GO:0016757">
    <property type="term" value="F:glycosyltransferase activity"/>
    <property type="evidence" value="ECO:0007669"/>
    <property type="project" value="UniProtKB-KW"/>
</dbReference>
<keyword evidence="4" id="KW-0808">Transferase</keyword>
<keyword evidence="3" id="KW-0328">Glycosyltransferase</keyword>
<comment type="subcellular location">
    <subcellularLocation>
        <location evidence="1">Membrane</location>
        <topology evidence="1">Single-pass membrane protein</topology>
    </subcellularLocation>
</comment>
<evidence type="ECO:0000313" key="7">
    <source>
        <dbReference type="Proteomes" id="UP000005239"/>
    </source>
</evidence>
<dbReference type="InterPro" id="IPR001304">
    <property type="entry name" value="C-type_lectin-like"/>
</dbReference>
<evidence type="ECO:0000313" key="6">
    <source>
        <dbReference type="EnsemblMetazoa" id="PPA41745.1"/>
    </source>
</evidence>
<dbReference type="SMART" id="SM00327">
    <property type="entry name" value="VWA"/>
    <property type="match status" value="1"/>
</dbReference>
<evidence type="ECO:0000256" key="4">
    <source>
        <dbReference type="ARBA" id="ARBA00022679"/>
    </source>
</evidence>
<dbReference type="PANTHER" id="PTHR31024:SF3">
    <property type="entry name" value="C-TYPE LECTIN-RELATED"/>
    <property type="match status" value="1"/>
</dbReference>
<dbReference type="Proteomes" id="UP000005239">
    <property type="component" value="Unassembled WGS sequence"/>
</dbReference>
<dbReference type="SUPFAM" id="SSF56436">
    <property type="entry name" value="C-type lectin-like"/>
    <property type="match status" value="1"/>
</dbReference>
<dbReference type="InterPro" id="IPR008166">
    <property type="entry name" value="Glyco_transf_92"/>
</dbReference>
<organism evidence="6 7">
    <name type="scientific">Pristionchus pacificus</name>
    <name type="common">Parasitic nematode worm</name>
    <dbReference type="NCBI Taxonomy" id="54126"/>
    <lineage>
        <taxon>Eukaryota</taxon>
        <taxon>Metazoa</taxon>
        <taxon>Ecdysozoa</taxon>
        <taxon>Nematoda</taxon>
        <taxon>Chromadorea</taxon>
        <taxon>Rhabditida</taxon>
        <taxon>Rhabditina</taxon>
        <taxon>Diplogasteromorpha</taxon>
        <taxon>Diplogasteroidea</taxon>
        <taxon>Neodiplogasteridae</taxon>
        <taxon>Pristionchus</taxon>
    </lineage>
</organism>
<dbReference type="Pfam" id="PF01697">
    <property type="entry name" value="Glyco_transf_92"/>
    <property type="match status" value="1"/>
</dbReference>
<protein>
    <submittedName>
        <fullName evidence="6">C-type lectin</fullName>
    </submittedName>
</protein>
<dbReference type="AlphaFoldDB" id="A0A2A6CKZ1"/>
<dbReference type="InterPro" id="IPR016187">
    <property type="entry name" value="CTDL_fold"/>
</dbReference>
<dbReference type="InterPro" id="IPR036465">
    <property type="entry name" value="vWFA_dom_sf"/>
</dbReference>
<dbReference type="SUPFAM" id="SSF53300">
    <property type="entry name" value="vWA-like"/>
    <property type="match status" value="1"/>
</dbReference>
<accession>A0A2A6CKZ1</accession>
<evidence type="ECO:0000256" key="3">
    <source>
        <dbReference type="ARBA" id="ARBA00022676"/>
    </source>
</evidence>
<evidence type="ECO:0000256" key="5">
    <source>
        <dbReference type="ARBA" id="ARBA00023136"/>
    </source>
</evidence>
<proteinExistence type="inferred from homology"/>
<dbReference type="Pfam" id="PF00059">
    <property type="entry name" value="Lectin_C"/>
    <property type="match status" value="1"/>
</dbReference>
<keyword evidence="7" id="KW-1185">Reference proteome</keyword>
<dbReference type="Gene3D" id="3.10.100.10">
    <property type="entry name" value="Mannose-Binding Protein A, subunit A"/>
    <property type="match status" value="1"/>
</dbReference>
<keyword evidence="5" id="KW-0472">Membrane</keyword>
<gene>
    <name evidence="6" type="primary">WBGene00280114</name>
</gene>
<reference evidence="7" key="1">
    <citation type="journal article" date="2008" name="Nat. Genet.">
        <title>The Pristionchus pacificus genome provides a unique perspective on nematode lifestyle and parasitism.</title>
        <authorList>
            <person name="Dieterich C."/>
            <person name="Clifton S.W."/>
            <person name="Schuster L.N."/>
            <person name="Chinwalla A."/>
            <person name="Delehaunty K."/>
            <person name="Dinkelacker I."/>
            <person name="Fulton L."/>
            <person name="Fulton R."/>
            <person name="Godfrey J."/>
            <person name="Minx P."/>
            <person name="Mitreva M."/>
            <person name="Roeseler W."/>
            <person name="Tian H."/>
            <person name="Witte H."/>
            <person name="Yang S.P."/>
            <person name="Wilson R.K."/>
            <person name="Sommer R.J."/>
        </authorList>
    </citation>
    <scope>NUCLEOTIDE SEQUENCE [LARGE SCALE GENOMIC DNA]</scope>
    <source>
        <strain evidence="7">PS312</strain>
    </source>
</reference>
<dbReference type="CDD" id="cd00037">
    <property type="entry name" value="CLECT"/>
    <property type="match status" value="1"/>
</dbReference>
<dbReference type="InterPro" id="IPR002035">
    <property type="entry name" value="VWF_A"/>
</dbReference>
<evidence type="ECO:0000256" key="2">
    <source>
        <dbReference type="ARBA" id="ARBA00007647"/>
    </source>
</evidence>
<evidence type="ECO:0000256" key="1">
    <source>
        <dbReference type="ARBA" id="ARBA00004167"/>
    </source>
</evidence>
<dbReference type="PANTHER" id="PTHR31024">
    <property type="entry name" value="C-TYPE LECTIN"/>
    <property type="match status" value="1"/>
</dbReference>
<dbReference type="PROSITE" id="PS50234">
    <property type="entry name" value="VWFA"/>
    <property type="match status" value="1"/>
</dbReference>
<accession>A0A8R1Z3B2</accession>
<sequence>MRIIGSVLLLILFIGGAQGFVFSYYVEQPTPVAPVIDADPYCGCALEKKFGLPEGWNSTDIWIDVIIILDASEAMGEVALDDASSLIESFIGTDVGDVLITDTTASFYTRVGLIATSDTAQVIYNLNMTKADEVKDKVQIQKGLKQIDVAFNAALTMFADGLKRQSDRVSTRQVIYYMTDSDPIATSGRLQGVAGQDNYFLEPGDVPRPGLKDLASDGYYFTDIQYNYMATIQLFCKGLHVNLFQPDKNRVAYPGHANDPAVNAAGGSYRVVPAGVPYSKMRANCEEGSVASIHDADKAAFVNKQFNSVLPNSDYYWIGYSKGDNGWTWEDNSTNTYTNWDTTNGEPSSNSVAKCACVDATSHGIYCLYTVILILLFGVYLFVLNNSQASPSSKHVYKKGAKLKQSTTSKKSKSIAYSNTIYLRTAIVIDLPKGGIGVRITTLQECGNKRQTTMRIGDLQMKLSKTTIHKSCPWAFAPRCHLVGYFATGTMSSNGNQTVPLPPQLPEFAQVYDDKRDVWKRLDLVDGRSTPSKPHRLAVCLQPIYLMADWRLLPQFFETWIGNGATIFYIYVHSISEEVDLMIKLYEAQRDIEVVRVNWPTVPTVAKDDDDLNPNNRMYRTEVGAAVNDCILRSRATAELAVSSDLDEIIAPLNRNGETLFDIIEDYRNRTLKNSALPGAFLFKHSFAYVEVNNWFSISHPSQLSFQNYSTVDYEKKVWQRGYRSKVIYVPDRVFRAHVHDTVNFESKQWATAVVDPIRARVLHFRQVVSKAMQTSKVIAGTDVLREAALKWQDSYAARVEAAVESDLLLQGAFNLTLSTPVWPNLGEKVLKEIETCRVDNDKMKKDKCVTEQRRVHFLHFSQYEPLNVLLPAAREECAKDGARLPIIRNAERDGQWYHVLTDYNMGWPFTAMCVLEPVDLLTKSTEEKFYDHTTMTLHKIKRMPG</sequence>